<comment type="subunit">
    <text evidence="3">Homodimer.</text>
</comment>
<dbReference type="RefSeq" id="WP_012870802.1">
    <property type="nucleotide sequence ID" value="NC_013523.1"/>
</dbReference>
<keyword evidence="5" id="KW-0808">Transferase</keyword>
<dbReference type="Gene3D" id="3.40.640.10">
    <property type="entry name" value="Type I PLP-dependent aspartate aminotransferase-like (Major domain)"/>
    <property type="match status" value="1"/>
</dbReference>
<name>D1C6Z3_SPHTD</name>
<dbReference type="GO" id="GO:1901605">
    <property type="term" value="P:alpha-amino acid metabolic process"/>
    <property type="evidence" value="ECO:0007669"/>
    <property type="project" value="TreeGrafter"/>
</dbReference>
<evidence type="ECO:0000256" key="4">
    <source>
        <dbReference type="ARBA" id="ARBA00022576"/>
    </source>
</evidence>
<dbReference type="InterPro" id="IPR015424">
    <property type="entry name" value="PyrdxlP-dep_Trfase"/>
</dbReference>
<dbReference type="SUPFAM" id="SSF53383">
    <property type="entry name" value="PLP-dependent transferases"/>
    <property type="match status" value="1"/>
</dbReference>
<evidence type="ECO:0000256" key="3">
    <source>
        <dbReference type="ARBA" id="ARBA00011738"/>
    </source>
</evidence>
<accession>D1C6Z3</accession>
<proteinExistence type="inferred from homology"/>
<dbReference type="KEGG" id="sti:Sthe_0315"/>
<feature type="domain" description="Aminotransferase class I/classII large" evidence="7">
    <location>
        <begin position="39"/>
        <end position="386"/>
    </location>
</feature>
<evidence type="ECO:0000313" key="9">
    <source>
        <dbReference type="Proteomes" id="UP000002027"/>
    </source>
</evidence>
<reference evidence="8 9" key="2">
    <citation type="journal article" date="2010" name="Stand. Genomic Sci.">
        <title>Complete genome sequence of Desulfohalobium retbaense type strain (HR(100)).</title>
        <authorList>
            <person name="Spring S."/>
            <person name="Nolan M."/>
            <person name="Lapidus A."/>
            <person name="Glavina Del Rio T."/>
            <person name="Copeland A."/>
            <person name="Tice H."/>
            <person name="Cheng J.F."/>
            <person name="Lucas S."/>
            <person name="Land M."/>
            <person name="Chen F."/>
            <person name="Bruce D."/>
            <person name="Goodwin L."/>
            <person name="Pitluck S."/>
            <person name="Ivanova N."/>
            <person name="Mavromatis K."/>
            <person name="Mikhailova N."/>
            <person name="Pati A."/>
            <person name="Chen A."/>
            <person name="Palaniappan K."/>
            <person name="Hauser L."/>
            <person name="Chang Y.J."/>
            <person name="Jeffries C.D."/>
            <person name="Munk C."/>
            <person name="Kiss H."/>
            <person name="Chain P."/>
            <person name="Han C."/>
            <person name="Brettin T."/>
            <person name="Detter J.C."/>
            <person name="Schuler E."/>
            <person name="Goker M."/>
            <person name="Rohde M."/>
            <person name="Bristow J."/>
            <person name="Eisen J.A."/>
            <person name="Markowitz V."/>
            <person name="Hugenholtz P."/>
            <person name="Kyrpides N.C."/>
            <person name="Klenk H.P."/>
        </authorList>
    </citation>
    <scope>NUCLEOTIDE SEQUENCE [LARGE SCALE GENOMIC DNA]</scope>
    <source>
        <strain evidence="9">ATCC 49802 / DSM 20745 / S 6022</strain>
    </source>
</reference>
<keyword evidence="6" id="KW-0663">Pyridoxal phosphate</keyword>
<dbReference type="GO" id="GO:0030170">
    <property type="term" value="F:pyridoxal phosphate binding"/>
    <property type="evidence" value="ECO:0007669"/>
    <property type="project" value="InterPro"/>
</dbReference>
<protein>
    <submittedName>
        <fullName evidence="8">Putative transcriptional regulator, GntR family</fullName>
    </submittedName>
</protein>
<dbReference type="Gene3D" id="3.90.1150.10">
    <property type="entry name" value="Aspartate Aminotransferase, domain 1"/>
    <property type="match status" value="1"/>
</dbReference>
<evidence type="ECO:0000259" key="7">
    <source>
        <dbReference type="Pfam" id="PF00155"/>
    </source>
</evidence>
<evidence type="ECO:0000256" key="2">
    <source>
        <dbReference type="ARBA" id="ARBA00007441"/>
    </source>
</evidence>
<dbReference type="InterPro" id="IPR015422">
    <property type="entry name" value="PyrdxlP-dep_Trfase_small"/>
</dbReference>
<dbReference type="Pfam" id="PF00155">
    <property type="entry name" value="Aminotran_1_2"/>
    <property type="match status" value="1"/>
</dbReference>
<dbReference type="Proteomes" id="UP000002027">
    <property type="component" value="Chromosome 1"/>
</dbReference>
<dbReference type="FunFam" id="3.40.640.10:FF:000053">
    <property type="entry name" value="Aminotransferase, class I"/>
    <property type="match status" value="1"/>
</dbReference>
<dbReference type="GO" id="GO:0008483">
    <property type="term" value="F:transaminase activity"/>
    <property type="evidence" value="ECO:0007669"/>
    <property type="project" value="UniProtKB-KW"/>
</dbReference>
<dbReference type="OrthoDB" id="9802328at2"/>
<dbReference type="AlphaFoldDB" id="D1C6Z3"/>
<comment type="cofactor">
    <cofactor evidence="1">
        <name>pyridoxal 5'-phosphate</name>
        <dbReference type="ChEBI" id="CHEBI:597326"/>
    </cofactor>
</comment>
<evidence type="ECO:0000256" key="6">
    <source>
        <dbReference type="ARBA" id="ARBA00022898"/>
    </source>
</evidence>
<dbReference type="STRING" id="479434.Sthe_0315"/>
<dbReference type="HOGENOM" id="CLU_017584_0_6_0"/>
<dbReference type="EMBL" id="CP001823">
    <property type="protein sequence ID" value="ACZ37754.1"/>
    <property type="molecule type" value="Genomic_DNA"/>
</dbReference>
<evidence type="ECO:0000256" key="5">
    <source>
        <dbReference type="ARBA" id="ARBA00022679"/>
    </source>
</evidence>
<sequence>MSTDWGTHLAHRAARIQPSLRLDLDPLLTDPGTIYLGGGTPPVECLPIDRLAEAARQVWAELDPATLYYDETPGHRPLRELIAARMRRRGAEVDPDNILITAGAQQGIDLVARLLLNPGDRVVIEEPGYFGGFQVFDHYEAQYLTVPVDDEGIVPEALARALDTSPRPKFIYTVATFQNPTGVTGSPARRREILALAREFGVPVVEDDPYGELWFERDPGPLRALDPDVIYIGTFSKTLAPALRMGWVAAPQELMRLLIDAKEAVDIQSDRMMQRTVVQVCADGWLDAHLDQARAVYRARWEAVRAALERAMPPGVRWTEPEGGYFFWVTLPDGIDTSALLPECAAAGVVYLPGSLFYPDMRPSASLRIGFSTLPPEDLTLGIERLGQVFHGALAGGRRAGP</sequence>
<dbReference type="PANTHER" id="PTHR42790">
    <property type="entry name" value="AMINOTRANSFERASE"/>
    <property type="match status" value="1"/>
</dbReference>
<keyword evidence="4" id="KW-0032">Aminotransferase</keyword>
<dbReference type="InterPro" id="IPR004839">
    <property type="entry name" value="Aminotransferase_I/II_large"/>
</dbReference>
<dbReference type="InterPro" id="IPR050859">
    <property type="entry name" value="Class-I_PLP-dep_aminotransf"/>
</dbReference>
<dbReference type="CDD" id="cd00609">
    <property type="entry name" value="AAT_like"/>
    <property type="match status" value="1"/>
</dbReference>
<reference evidence="9" key="1">
    <citation type="submission" date="2009-11" db="EMBL/GenBank/DDBJ databases">
        <title>The complete chromosome 1 of Sphaerobacter thermophilus DSM 20745.</title>
        <authorList>
            <person name="Lucas S."/>
            <person name="Copeland A."/>
            <person name="Lapidus A."/>
            <person name="Glavina del Rio T."/>
            <person name="Dalin E."/>
            <person name="Tice H."/>
            <person name="Bruce D."/>
            <person name="Goodwin L."/>
            <person name="Pitluck S."/>
            <person name="Kyrpides N."/>
            <person name="Mavromatis K."/>
            <person name="Ivanova N."/>
            <person name="Mikhailova N."/>
            <person name="LaButti K.M."/>
            <person name="Clum A."/>
            <person name="Sun H.I."/>
            <person name="Brettin T."/>
            <person name="Detter J.C."/>
            <person name="Han C."/>
            <person name="Larimer F."/>
            <person name="Land M."/>
            <person name="Hauser L."/>
            <person name="Markowitz V."/>
            <person name="Cheng J.F."/>
            <person name="Hugenholtz P."/>
            <person name="Woyke T."/>
            <person name="Wu D."/>
            <person name="Steenblock K."/>
            <person name="Schneider S."/>
            <person name="Pukall R."/>
            <person name="Goeker M."/>
            <person name="Klenk H.P."/>
            <person name="Eisen J.A."/>
        </authorList>
    </citation>
    <scope>NUCLEOTIDE SEQUENCE [LARGE SCALE GENOMIC DNA]</scope>
    <source>
        <strain evidence="9">ATCC 49802 / DSM 20745 / S 6022</strain>
    </source>
</reference>
<comment type="similarity">
    <text evidence="2">Belongs to the class-I pyridoxal-phosphate-dependent aminotransferase family.</text>
</comment>
<dbReference type="eggNOG" id="COG1167">
    <property type="taxonomic scope" value="Bacteria"/>
</dbReference>
<keyword evidence="9" id="KW-1185">Reference proteome</keyword>
<evidence type="ECO:0000256" key="1">
    <source>
        <dbReference type="ARBA" id="ARBA00001933"/>
    </source>
</evidence>
<dbReference type="PANTHER" id="PTHR42790:SF19">
    <property type="entry name" value="KYNURENINE_ALPHA-AMINOADIPATE AMINOTRANSFERASE, MITOCHONDRIAL"/>
    <property type="match status" value="1"/>
</dbReference>
<evidence type="ECO:0000313" key="8">
    <source>
        <dbReference type="EMBL" id="ACZ37754.1"/>
    </source>
</evidence>
<dbReference type="InterPro" id="IPR015421">
    <property type="entry name" value="PyrdxlP-dep_Trfase_major"/>
</dbReference>
<dbReference type="InParanoid" id="D1C6Z3"/>
<gene>
    <name evidence="8" type="ordered locus">Sthe_0315</name>
</gene>
<organism evidence="8 9">
    <name type="scientific">Sphaerobacter thermophilus (strain ATCC 49802 / DSM 20745 / KCCM 41009 / NCIMB 13125 / S 6022)</name>
    <dbReference type="NCBI Taxonomy" id="479434"/>
    <lineage>
        <taxon>Bacteria</taxon>
        <taxon>Pseudomonadati</taxon>
        <taxon>Thermomicrobiota</taxon>
        <taxon>Thermomicrobia</taxon>
        <taxon>Sphaerobacterales</taxon>
        <taxon>Sphaerobacterineae</taxon>
        <taxon>Sphaerobacteraceae</taxon>
        <taxon>Sphaerobacter</taxon>
    </lineage>
</organism>